<evidence type="ECO:0000259" key="1">
    <source>
        <dbReference type="Pfam" id="PF11258"/>
    </source>
</evidence>
<reference evidence="3 4" key="1">
    <citation type="journal article" date="2016" name="Nat. Commun.">
        <title>Thousands of microbial genomes shed light on interconnected biogeochemical processes in an aquifer system.</title>
        <authorList>
            <person name="Anantharaman K."/>
            <person name="Brown C.T."/>
            <person name="Hug L.A."/>
            <person name="Sharon I."/>
            <person name="Castelle C.J."/>
            <person name="Probst A.J."/>
            <person name="Thomas B.C."/>
            <person name="Singh A."/>
            <person name="Wilkins M.J."/>
            <person name="Karaoz U."/>
            <person name="Brodie E.L."/>
            <person name="Williams K.H."/>
            <person name="Hubbard S.S."/>
            <person name="Banfield J.F."/>
        </authorList>
    </citation>
    <scope>NUCLEOTIDE SEQUENCE [LARGE SCALE GENOMIC DNA]</scope>
</reference>
<accession>A0A1F7HI57</accession>
<dbReference type="InterPro" id="IPR035328">
    <property type="entry name" value="DUF3048_C"/>
</dbReference>
<feature type="domain" description="DUF3048" evidence="2">
    <location>
        <begin position="238"/>
        <end position="347"/>
    </location>
</feature>
<dbReference type="Pfam" id="PF11258">
    <property type="entry name" value="DUF3048"/>
    <property type="match status" value="1"/>
</dbReference>
<dbReference type="Pfam" id="PF17479">
    <property type="entry name" value="DUF3048_C"/>
    <property type="match status" value="1"/>
</dbReference>
<dbReference type="AlphaFoldDB" id="A0A1F7HI57"/>
<proteinExistence type="predicted"/>
<organism evidence="3 4">
    <name type="scientific">Candidatus Roizmanbacteria bacterium RIFCSPHIGHO2_12_FULL_33_9</name>
    <dbReference type="NCBI Taxonomy" id="1802045"/>
    <lineage>
        <taxon>Bacteria</taxon>
        <taxon>Candidatus Roizmaniibacteriota</taxon>
    </lineage>
</organism>
<evidence type="ECO:0008006" key="5">
    <source>
        <dbReference type="Google" id="ProtNLM"/>
    </source>
</evidence>
<dbReference type="Gene3D" id="3.50.90.10">
    <property type="entry name" value="YerB-like"/>
    <property type="match status" value="1"/>
</dbReference>
<name>A0A1F7HI57_9BACT</name>
<evidence type="ECO:0000313" key="3">
    <source>
        <dbReference type="EMBL" id="OGK30908.1"/>
    </source>
</evidence>
<dbReference type="InterPro" id="IPR023158">
    <property type="entry name" value="YerB-like_sf"/>
</dbReference>
<gene>
    <name evidence="3" type="ORF">A3F29_02300</name>
</gene>
<evidence type="ECO:0000259" key="2">
    <source>
        <dbReference type="Pfam" id="PF17479"/>
    </source>
</evidence>
<comment type="caution">
    <text evidence="3">The sequence shown here is derived from an EMBL/GenBank/DDBJ whole genome shotgun (WGS) entry which is preliminary data.</text>
</comment>
<feature type="domain" description="DUF3048" evidence="1">
    <location>
        <begin position="47"/>
        <end position="192"/>
    </location>
</feature>
<sequence>MSKGKINFLAAYNKPKIAQNGVEVIDEGPKTQPCPLNGAFYTKGQEKRWEQRRPLGIAIENHLDSRPQSGLQNADVIYEAVAEGGITRFLAIYLCEDTAIVGPVRSARIYFLKLLQGYGAYPLYAHVGGANTPGPADALGEIVDIGWNLYNDLNQFAVPFPTFYRDYERLPNRVTEHTMYSGTDKLWSFAAKNRDLTDVDEDGNKWSEEFTQRKFKKDPKASDRGSVNTITFGFWDQFSKNYSVTWKYNKESNNYKRENGGSPHTDLNTKKQLEFKSVIVVFVDESPANDGYPGGHLLYDVVGDGDGILFQDGKASEITWEKNDEEDTMLFFVDGDEVELTAGKIFVEILPTGNKVEY</sequence>
<dbReference type="InterPro" id="IPR021416">
    <property type="entry name" value="DUF3048_N"/>
</dbReference>
<dbReference type="SUPFAM" id="SSF159774">
    <property type="entry name" value="YerB-like"/>
    <property type="match status" value="1"/>
</dbReference>
<dbReference type="Proteomes" id="UP000177199">
    <property type="component" value="Unassembled WGS sequence"/>
</dbReference>
<dbReference type="EMBL" id="MFZV01000039">
    <property type="protein sequence ID" value="OGK30908.1"/>
    <property type="molecule type" value="Genomic_DNA"/>
</dbReference>
<evidence type="ECO:0000313" key="4">
    <source>
        <dbReference type="Proteomes" id="UP000177199"/>
    </source>
</evidence>
<protein>
    <recommendedName>
        <fullName evidence="5">DUF3048 domain-containing protein</fullName>
    </recommendedName>
</protein>